<dbReference type="OrthoDB" id="5547302at2759"/>
<dbReference type="AlphaFoldDB" id="U4TW15"/>
<gene>
    <name evidence="2" type="ORF">D910_01536</name>
    <name evidence="3" type="ORF">D910_01570</name>
    <name evidence="4" type="ORF">D910_01571</name>
</gene>
<name>U4TW15_DENPD</name>
<evidence type="ECO:0000313" key="3">
    <source>
        <dbReference type="EMBL" id="ERL84194.1"/>
    </source>
</evidence>
<evidence type="ECO:0000313" key="5">
    <source>
        <dbReference type="Proteomes" id="UP000030742"/>
    </source>
</evidence>
<feature type="non-terminal residue" evidence="2">
    <location>
        <position position="1"/>
    </location>
</feature>
<dbReference type="FunFam" id="2.60.120.920:FF:000007">
    <property type="entry name" value="SPRY domain-containing SOCS box protein 1"/>
    <property type="match status" value="1"/>
</dbReference>
<dbReference type="GO" id="GO:0005737">
    <property type="term" value="C:cytoplasm"/>
    <property type="evidence" value="ECO:0007669"/>
    <property type="project" value="UniProtKB-ARBA"/>
</dbReference>
<dbReference type="InterPro" id="IPR003877">
    <property type="entry name" value="SPRY_dom"/>
</dbReference>
<sequence length="232" mass="26079">VDAGIDSAAPYQAVIYRDLAPTFAGHPRLHKLLNMPTASREMQLQFSWNNSDCSPNVFVKEDDKLTFRRNHVVNSTDCIRGKVAFTKGMHCWEICWPMLQRGSDAVVGVATADAPLHSVGYHSLVGSTDNSWGWDLGRNKLYHDSRNFSGPLYPAWLNPDETFMVPDKFLVVLDMDEGTLSFVVNGQSLGPAFRGLKGKKLYPIVSTVWANCEISMRYIGGLERKYFHLYSI</sequence>
<dbReference type="InterPro" id="IPR001870">
    <property type="entry name" value="B30.2/SPRY"/>
</dbReference>
<evidence type="ECO:0000259" key="1">
    <source>
        <dbReference type="PROSITE" id="PS50188"/>
    </source>
</evidence>
<dbReference type="EMBL" id="KB631208">
    <property type="protein sequence ID" value="ERL84163.1"/>
    <property type="molecule type" value="Genomic_DNA"/>
</dbReference>
<dbReference type="InterPro" id="IPR043136">
    <property type="entry name" value="B30.2/SPRY_sf"/>
</dbReference>
<feature type="domain" description="B30.2/SPRY" evidence="1">
    <location>
        <begin position="26"/>
        <end position="223"/>
    </location>
</feature>
<dbReference type="InterPro" id="IPR013320">
    <property type="entry name" value="ConA-like_dom_sf"/>
</dbReference>
<dbReference type="SMART" id="SM00449">
    <property type="entry name" value="SPRY"/>
    <property type="match status" value="1"/>
</dbReference>
<dbReference type="PANTHER" id="PTHR12245:SF11">
    <property type="entry name" value="PROTEIN GUSTAVUS"/>
    <property type="match status" value="1"/>
</dbReference>
<dbReference type="EMBL" id="KB631257">
    <property type="protein sequence ID" value="ERL84195.1"/>
    <property type="molecule type" value="Genomic_DNA"/>
</dbReference>
<dbReference type="STRING" id="77166.U4TW15"/>
<organism evidence="2 5">
    <name type="scientific">Dendroctonus ponderosae</name>
    <name type="common">Mountain pine beetle</name>
    <dbReference type="NCBI Taxonomy" id="77166"/>
    <lineage>
        <taxon>Eukaryota</taxon>
        <taxon>Metazoa</taxon>
        <taxon>Ecdysozoa</taxon>
        <taxon>Arthropoda</taxon>
        <taxon>Hexapoda</taxon>
        <taxon>Insecta</taxon>
        <taxon>Pterygota</taxon>
        <taxon>Neoptera</taxon>
        <taxon>Endopterygota</taxon>
        <taxon>Coleoptera</taxon>
        <taxon>Polyphaga</taxon>
        <taxon>Cucujiformia</taxon>
        <taxon>Curculionidae</taxon>
        <taxon>Scolytinae</taxon>
        <taxon>Dendroctonus</taxon>
    </lineage>
</organism>
<proteinExistence type="predicted"/>
<dbReference type="SUPFAM" id="SSF49899">
    <property type="entry name" value="Concanavalin A-like lectins/glucanases"/>
    <property type="match status" value="1"/>
</dbReference>
<dbReference type="EMBL" id="KB631256">
    <property type="protein sequence ID" value="ERL84194.1"/>
    <property type="molecule type" value="Genomic_DNA"/>
</dbReference>
<evidence type="ECO:0000313" key="4">
    <source>
        <dbReference type="EMBL" id="ERL84195.1"/>
    </source>
</evidence>
<evidence type="ECO:0000313" key="2">
    <source>
        <dbReference type="EMBL" id="ERL84163.1"/>
    </source>
</evidence>
<accession>U4TW15</accession>
<dbReference type="GO" id="GO:0043161">
    <property type="term" value="P:proteasome-mediated ubiquitin-dependent protein catabolic process"/>
    <property type="evidence" value="ECO:0007669"/>
    <property type="project" value="TreeGrafter"/>
</dbReference>
<dbReference type="Pfam" id="PF00622">
    <property type="entry name" value="SPRY"/>
    <property type="match status" value="1"/>
</dbReference>
<protein>
    <recommendedName>
        <fullName evidence="1">B30.2/SPRY domain-containing protein</fullName>
    </recommendedName>
</protein>
<reference evidence="2 5" key="1">
    <citation type="journal article" date="2013" name="Genome Biol.">
        <title>Draft genome of the mountain pine beetle, Dendroctonus ponderosae Hopkins, a major forest pest.</title>
        <authorList>
            <person name="Keeling C.I."/>
            <person name="Yuen M.M."/>
            <person name="Liao N.Y."/>
            <person name="Docking T.R."/>
            <person name="Chan S.K."/>
            <person name="Taylor G.A."/>
            <person name="Palmquist D.L."/>
            <person name="Jackman S.D."/>
            <person name="Nguyen A."/>
            <person name="Li M."/>
            <person name="Henderson H."/>
            <person name="Janes J.K."/>
            <person name="Zhao Y."/>
            <person name="Pandoh P."/>
            <person name="Moore R."/>
            <person name="Sperling F.A."/>
            <person name="Huber D.P."/>
            <person name="Birol I."/>
            <person name="Jones S.J."/>
            <person name="Bohlmann J."/>
        </authorList>
    </citation>
    <scope>NUCLEOTIDE SEQUENCE</scope>
</reference>
<dbReference type="GO" id="GO:0019005">
    <property type="term" value="C:SCF ubiquitin ligase complex"/>
    <property type="evidence" value="ECO:0007669"/>
    <property type="project" value="TreeGrafter"/>
</dbReference>
<dbReference type="Proteomes" id="UP000030742">
    <property type="component" value="Unassembled WGS sequence"/>
</dbReference>
<dbReference type="InterPro" id="IPR050672">
    <property type="entry name" value="FBXO45-Fsn/SPSB_families"/>
</dbReference>
<dbReference type="CDD" id="cd12906">
    <property type="entry name" value="SPRY_SOCS1-2-4"/>
    <property type="match status" value="1"/>
</dbReference>
<dbReference type="Gene3D" id="2.60.120.920">
    <property type="match status" value="1"/>
</dbReference>
<dbReference type="PANTHER" id="PTHR12245">
    <property type="entry name" value="SPRY DOMAIN CONTAINING SOCS BOX PROTEIN"/>
    <property type="match status" value="1"/>
</dbReference>
<dbReference type="PROSITE" id="PS50188">
    <property type="entry name" value="B302_SPRY"/>
    <property type="match status" value="1"/>
</dbReference>